<feature type="domain" description="pPIWI-RE module N-terminal" evidence="3">
    <location>
        <begin position="12"/>
        <end position="410"/>
    </location>
</feature>
<dbReference type="Pfam" id="PF13111">
    <property type="entry name" value="pPIWI_RE_X"/>
    <property type="match status" value="1"/>
</dbReference>
<feature type="domain" description="pPIWI-RE RNaseH" evidence="2">
    <location>
        <begin position="630"/>
        <end position="929"/>
    </location>
</feature>
<dbReference type="RefSeq" id="WP_209670244.1">
    <property type="nucleotide sequence ID" value="NZ_JAGGMS010000001.1"/>
</dbReference>
<dbReference type="Pfam" id="PF13032">
    <property type="entry name" value="RNaseH_pPIWI_RE"/>
    <property type="match status" value="1"/>
</dbReference>
<dbReference type="Pfam" id="PF18157">
    <property type="entry name" value="MID_pPIWI_RE"/>
    <property type="match status" value="1"/>
</dbReference>
<dbReference type="Proteomes" id="UP000741013">
    <property type="component" value="Unassembled WGS sequence"/>
</dbReference>
<name>A0ABS4Q5B9_9PSEU</name>
<organism evidence="5 6">
    <name type="scientific">Amycolatopsis magusensis</name>
    <dbReference type="NCBI Taxonomy" id="882444"/>
    <lineage>
        <taxon>Bacteria</taxon>
        <taxon>Bacillati</taxon>
        <taxon>Actinomycetota</taxon>
        <taxon>Actinomycetes</taxon>
        <taxon>Pseudonocardiales</taxon>
        <taxon>Pseudonocardiaceae</taxon>
        <taxon>Amycolatopsis</taxon>
    </lineage>
</organism>
<feature type="domain" description="Prokaryotic pPIWI-RE MID" evidence="4">
    <location>
        <begin position="484"/>
        <end position="616"/>
    </location>
</feature>
<sequence>MAPRYTTIRRAAYEPAADGDGLTADFHTLEFPEPLATQVLDLANLGRAGRARLPAPPTRRLDSLLQALDLRLGVLPRPVAAGESPRTWLYCPADAGEPLRVPILLRLLEFWVEEIGADHPREASQVCEALRAEPPVWKKQQISLTRCDVSNGGTAHPTALQYLLTTQHFAHRLQAHEPYDAGGQVLHFRSVVRQSRQQGAELMSQPLFHDDKHGRWWFSVTVAVTLHTVPFRARPRVHLHFGVRRWATHPDPETGLVRLGYRRDSAVYLRPVMSWLPGVPVSDRFSVAYVTHPNEKLGWRHGDPVKLMAKLASGRRPFPDPAGLLGEPERWFTGDRSVDALIAYSTPMGMHGVGAGFMSHERSRLVDWAEQALLPDLARVPDLTRSSLPANKPANVRRGGSSDRTAAAKAELHRARRMSLAALYADWSGTPEFTARLLWRTERTRDHAITALAGVLGLEGDGGASEVSTEAHDRSGRGEPVVLRWQTPELVVTASCLRLDNGLTDSLGVSREPVRDLADRAARALAKRRADMGEFLAKNGADAAVPTVALVEIHGRTVFRGRNDPKFALRLGAADSGVVTQFITTPGTKRAEKALPAAAESSWLDALRQLGATVVPRTDVPAGLPDGIQYLAVWMATKARGATDRSAKGKFPVAVLVRAGAGAPGEILAWDAEALEGMGAWIAYPRYLTRLPALAAVSEHDLAGVGDHDEPWFDWSRTRDEQRSATEEFLHRVLASAEVRGVPTVLLVDAQNIRNLWTWVQDGEVRRDLIRTGVAPAGRPNPWLRLVRIRTGERRETPQWWGLAADDGVNGLPANLWTSAGPEHERIFYSTTPKASTAQTSAVEAHKLQTRPIRRGERAGEPTIDVDRPAWNPGLVEIAVLGCHPDTGDDPAALAMAVHQLRQAPDYRDALSRPLPLHLARKAQEYILPMRDANEDDGEPEAAGS</sequence>
<evidence type="ECO:0000313" key="5">
    <source>
        <dbReference type="EMBL" id="MBP2186877.1"/>
    </source>
</evidence>
<evidence type="ECO:0000259" key="2">
    <source>
        <dbReference type="Pfam" id="PF13032"/>
    </source>
</evidence>
<evidence type="ECO:0000256" key="1">
    <source>
        <dbReference type="SAM" id="MobiDB-lite"/>
    </source>
</evidence>
<dbReference type="InterPro" id="IPR024996">
    <property type="entry name" value="RNaseH_pPIWI_RE"/>
</dbReference>
<evidence type="ECO:0000259" key="4">
    <source>
        <dbReference type="Pfam" id="PF18157"/>
    </source>
</evidence>
<reference evidence="5 6" key="1">
    <citation type="submission" date="2021-03" db="EMBL/GenBank/DDBJ databases">
        <title>Sequencing the genomes of 1000 actinobacteria strains.</title>
        <authorList>
            <person name="Klenk H.-P."/>
        </authorList>
    </citation>
    <scope>NUCLEOTIDE SEQUENCE [LARGE SCALE GENOMIC DNA]</scope>
    <source>
        <strain evidence="5 6">DSM 45510</strain>
    </source>
</reference>
<proteinExistence type="predicted"/>
<gene>
    <name evidence="5" type="ORF">JOM49_008403</name>
</gene>
<dbReference type="InterPro" id="IPR025085">
    <property type="entry name" value="pPIWI_RE_X"/>
</dbReference>
<feature type="region of interest" description="Disordered" evidence="1">
    <location>
        <begin position="385"/>
        <end position="410"/>
    </location>
</feature>
<evidence type="ECO:0008006" key="7">
    <source>
        <dbReference type="Google" id="ProtNLM"/>
    </source>
</evidence>
<protein>
    <recommendedName>
        <fullName evidence="7">DUF3893 domain-containing protein</fullName>
    </recommendedName>
</protein>
<dbReference type="EMBL" id="JAGGMS010000001">
    <property type="protein sequence ID" value="MBP2186877.1"/>
    <property type="molecule type" value="Genomic_DNA"/>
</dbReference>
<keyword evidence="6" id="KW-1185">Reference proteome</keyword>
<dbReference type="InterPro" id="IPR040496">
    <property type="entry name" value="MID_pPIWI_RE"/>
</dbReference>
<evidence type="ECO:0000313" key="6">
    <source>
        <dbReference type="Proteomes" id="UP000741013"/>
    </source>
</evidence>
<accession>A0ABS4Q5B9</accession>
<comment type="caution">
    <text evidence="5">The sequence shown here is derived from an EMBL/GenBank/DDBJ whole genome shotgun (WGS) entry which is preliminary data.</text>
</comment>
<evidence type="ECO:0000259" key="3">
    <source>
        <dbReference type="Pfam" id="PF13111"/>
    </source>
</evidence>